<name>A0A1L9AYK1_9BACT</name>
<comment type="caution">
    <text evidence="1">The sequence shown here is derived from an EMBL/GenBank/DDBJ whole genome shotgun (WGS) entry which is preliminary data.</text>
</comment>
<keyword evidence="2" id="KW-1185">Reference proteome</keyword>
<evidence type="ECO:0000313" key="1">
    <source>
        <dbReference type="EMBL" id="OJH35080.1"/>
    </source>
</evidence>
<dbReference type="EMBL" id="MPIN01000016">
    <property type="protein sequence ID" value="OJH35080.1"/>
    <property type="molecule type" value="Genomic_DNA"/>
</dbReference>
<evidence type="ECO:0000313" key="2">
    <source>
        <dbReference type="Proteomes" id="UP000182229"/>
    </source>
</evidence>
<protein>
    <submittedName>
        <fullName evidence="1">Uncharacterized protein</fullName>
    </submittedName>
</protein>
<dbReference type="AlphaFoldDB" id="A0A1L9AYK1"/>
<reference evidence="2" key="1">
    <citation type="submission" date="2016-11" db="EMBL/GenBank/DDBJ databases">
        <authorList>
            <person name="Shukria A."/>
            <person name="Stevens D.C."/>
        </authorList>
    </citation>
    <scope>NUCLEOTIDE SEQUENCE [LARGE SCALE GENOMIC DNA]</scope>
    <source>
        <strain evidence="2">Cbfe23</strain>
    </source>
</reference>
<gene>
    <name evidence="1" type="ORF">BON30_41290</name>
</gene>
<organism evidence="1 2">
    <name type="scientific">Cystobacter ferrugineus</name>
    <dbReference type="NCBI Taxonomy" id="83449"/>
    <lineage>
        <taxon>Bacteria</taxon>
        <taxon>Pseudomonadati</taxon>
        <taxon>Myxococcota</taxon>
        <taxon>Myxococcia</taxon>
        <taxon>Myxococcales</taxon>
        <taxon>Cystobacterineae</taxon>
        <taxon>Archangiaceae</taxon>
        <taxon>Cystobacter</taxon>
    </lineage>
</organism>
<accession>A0A1L9AYK1</accession>
<proteinExistence type="predicted"/>
<dbReference type="Proteomes" id="UP000182229">
    <property type="component" value="Unassembled WGS sequence"/>
</dbReference>
<sequence>MTEAAGQVATFVKVRLEQAQKQLGQIEADAQKALHTLATIGRESRREVLGMLNVNDLRANPTVQKLEKQASWVGGEVRQRLTGLRSQMIQVVGGVASQSQVSAINRELDRLTSRLDSLVSPAKPVEPKPQETPKA</sequence>
<reference evidence="1 2" key="2">
    <citation type="submission" date="2016-12" db="EMBL/GenBank/DDBJ databases">
        <title>Draft Genome Sequence of Cystobacter ferrugineus Strain Cbfe23.</title>
        <authorList>
            <person name="Akbar S."/>
            <person name="Dowd S.E."/>
            <person name="Stevens D.C."/>
        </authorList>
    </citation>
    <scope>NUCLEOTIDE SEQUENCE [LARGE SCALE GENOMIC DNA]</scope>
    <source>
        <strain evidence="1 2">Cbfe23</strain>
    </source>
</reference>